<feature type="region of interest" description="Disordered" evidence="1">
    <location>
        <begin position="125"/>
        <end position="146"/>
    </location>
</feature>
<organism evidence="3 4">
    <name type="scientific">Kitasatospora kifunensis</name>
    <name type="common">Streptomyces kifunensis</name>
    <dbReference type="NCBI Taxonomy" id="58351"/>
    <lineage>
        <taxon>Bacteria</taxon>
        <taxon>Bacillati</taxon>
        <taxon>Actinomycetota</taxon>
        <taxon>Actinomycetes</taxon>
        <taxon>Kitasatosporales</taxon>
        <taxon>Streptomycetaceae</taxon>
        <taxon>Kitasatospora</taxon>
    </lineage>
</organism>
<evidence type="ECO:0000259" key="2">
    <source>
        <dbReference type="PROSITE" id="PS51708"/>
    </source>
</evidence>
<dbReference type="Pfam" id="PF05235">
    <property type="entry name" value="CHAD"/>
    <property type="match status" value="1"/>
</dbReference>
<proteinExistence type="predicted"/>
<dbReference type="PROSITE" id="PS51708">
    <property type="entry name" value="CHAD"/>
    <property type="match status" value="1"/>
</dbReference>
<reference evidence="3 4" key="1">
    <citation type="submission" date="2020-08" db="EMBL/GenBank/DDBJ databases">
        <title>Sequencing the genomes of 1000 actinobacteria strains.</title>
        <authorList>
            <person name="Klenk H.-P."/>
        </authorList>
    </citation>
    <scope>NUCLEOTIDE SEQUENCE [LARGE SCALE GENOMIC DNA]</scope>
    <source>
        <strain evidence="3 4">DSM 41654</strain>
    </source>
</reference>
<keyword evidence="4" id="KW-1185">Reference proteome</keyword>
<evidence type="ECO:0000256" key="1">
    <source>
        <dbReference type="SAM" id="MobiDB-lite"/>
    </source>
</evidence>
<dbReference type="SMART" id="SM00880">
    <property type="entry name" value="CHAD"/>
    <property type="match status" value="1"/>
</dbReference>
<dbReference type="Proteomes" id="UP000540506">
    <property type="component" value="Unassembled WGS sequence"/>
</dbReference>
<dbReference type="Gene3D" id="1.40.20.10">
    <property type="entry name" value="CHAD domain"/>
    <property type="match status" value="1"/>
</dbReference>
<sequence>MTDAPMTAPAATTTAGEVLSRYLNEQAGLFLRALPQAVGEAGARPGVLPSLNSPTGSAGTGELLRAVRRIGGALHTFGAAFEPSWAQESRTELRWLLNLLAQEPAYLRRSTRLLAALDTLSSTGSTAPLGSAGESTGPGMLAGHQGAPKARALLDRQLTLARTRAHSLVLQDLRSSRLHALADRMTLLVGETPLVAAAAGQSCELLLPQAAAAFGALGQAVQLLPLQRAAMAYQGDALHRLGVVPAAPVPAQGRPAAAGDADGALAADDAPWHRTRILVKRARYALEVCGRPSTELDGLDQVLDRHQEAADAAVTVATAARTPRITPATAYVLGVVHADQRLEVEAARYAFGRQWPTLPQHGWHEWASA</sequence>
<feature type="domain" description="CHAD" evidence="2">
    <location>
        <begin position="12"/>
        <end position="360"/>
    </location>
</feature>
<protein>
    <submittedName>
        <fullName evidence="3">CHAD domain-containing protein</fullName>
    </submittedName>
</protein>
<dbReference type="RefSeq" id="WP_246559990.1">
    <property type="nucleotide sequence ID" value="NZ_JACHJV010000001.1"/>
</dbReference>
<dbReference type="InterPro" id="IPR038186">
    <property type="entry name" value="CHAD_dom_sf"/>
</dbReference>
<evidence type="ECO:0000313" key="3">
    <source>
        <dbReference type="EMBL" id="MBB4924205.1"/>
    </source>
</evidence>
<accession>A0A7W7R2H8</accession>
<dbReference type="InterPro" id="IPR007899">
    <property type="entry name" value="CHAD_dom"/>
</dbReference>
<evidence type="ECO:0000313" key="4">
    <source>
        <dbReference type="Proteomes" id="UP000540506"/>
    </source>
</evidence>
<comment type="caution">
    <text evidence="3">The sequence shown here is derived from an EMBL/GenBank/DDBJ whole genome shotgun (WGS) entry which is preliminary data.</text>
</comment>
<dbReference type="EMBL" id="JACHJV010000001">
    <property type="protein sequence ID" value="MBB4924205.1"/>
    <property type="molecule type" value="Genomic_DNA"/>
</dbReference>
<name>A0A7W7R2H8_KITKI</name>
<gene>
    <name evidence="3" type="ORF">FHR34_003198</name>
</gene>
<dbReference type="AlphaFoldDB" id="A0A7W7R2H8"/>